<dbReference type="GO" id="GO:0003824">
    <property type="term" value="F:catalytic activity"/>
    <property type="evidence" value="ECO:0007669"/>
    <property type="project" value="InterPro"/>
</dbReference>
<feature type="domain" description="Endonuclease/exonuclease/phosphatase" evidence="1">
    <location>
        <begin position="106"/>
        <end position="228"/>
    </location>
</feature>
<organism evidence="2 3">
    <name type="scientific">Passalora fulva</name>
    <name type="common">Tomato leaf mold</name>
    <name type="synonym">Cladosporium fulvum</name>
    <dbReference type="NCBI Taxonomy" id="5499"/>
    <lineage>
        <taxon>Eukaryota</taxon>
        <taxon>Fungi</taxon>
        <taxon>Dikarya</taxon>
        <taxon>Ascomycota</taxon>
        <taxon>Pezizomycotina</taxon>
        <taxon>Dothideomycetes</taxon>
        <taxon>Dothideomycetidae</taxon>
        <taxon>Mycosphaerellales</taxon>
        <taxon>Mycosphaerellaceae</taxon>
        <taxon>Fulvia</taxon>
    </lineage>
</organism>
<dbReference type="EMBL" id="CP090172">
    <property type="protein sequence ID" value="UJO23284.1"/>
    <property type="molecule type" value="Genomic_DNA"/>
</dbReference>
<dbReference type="PANTHER" id="PTHR33273:SF4">
    <property type="entry name" value="ENDONUCLEASE_EXONUCLEASE_PHOSPHATASE DOMAIN-CONTAINING PROTEIN"/>
    <property type="match status" value="1"/>
</dbReference>
<dbReference type="OrthoDB" id="3693100at2759"/>
<gene>
    <name evidence="2" type="ORF">CLAFUR5_11962</name>
</gene>
<evidence type="ECO:0000313" key="3">
    <source>
        <dbReference type="Proteomes" id="UP000756132"/>
    </source>
</evidence>
<evidence type="ECO:0000259" key="1">
    <source>
        <dbReference type="Pfam" id="PF14529"/>
    </source>
</evidence>
<evidence type="ECO:0000313" key="2">
    <source>
        <dbReference type="EMBL" id="UJO23284.1"/>
    </source>
</evidence>
<name>A0A9Q8PJ07_PASFU</name>
<protein>
    <recommendedName>
        <fullName evidence="1">Endonuclease/exonuclease/phosphatase domain-containing protein</fullName>
    </recommendedName>
</protein>
<dbReference type="InterPro" id="IPR005135">
    <property type="entry name" value="Endo/exonuclease/phosphatase"/>
</dbReference>
<dbReference type="PANTHER" id="PTHR33273">
    <property type="entry name" value="DOMAIN-CONTAINING PROTEIN, PUTATIVE-RELATED"/>
    <property type="match status" value="1"/>
</dbReference>
<sequence>MIETPNLTTIQYNVNKSQHKVQRSFLQALDPKKHLVIAVQEPWINSKSNRPSTANDPRYHTLLAKQGTPRTCMYISKEMATDSWEQIQQEGGDITSVRLNTNQGSIHIHSVYNPPPSSRSSTQLGTLQQLPDILQSDSQHIVLGDFNLHHPTWGSDFAPAHHFLANRLLSTTRSNNMHLVTPKGLTTWSQRASSSTIDLCFASHDLQQKVTRCWVNQDLESSSDHLPIQVEFETQTQQEGDLEPQLAWKAANWEQIR</sequence>
<accession>A0A9Q8PJ07</accession>
<keyword evidence="3" id="KW-1185">Reference proteome</keyword>
<dbReference type="Pfam" id="PF14529">
    <property type="entry name" value="Exo_endo_phos_2"/>
    <property type="match status" value="1"/>
</dbReference>
<dbReference type="InterPro" id="IPR036691">
    <property type="entry name" value="Endo/exonu/phosph_ase_sf"/>
</dbReference>
<dbReference type="AlphaFoldDB" id="A0A9Q8PJ07"/>
<dbReference type="SUPFAM" id="SSF56219">
    <property type="entry name" value="DNase I-like"/>
    <property type="match status" value="1"/>
</dbReference>
<dbReference type="Proteomes" id="UP000756132">
    <property type="component" value="Chromosome 10"/>
</dbReference>
<dbReference type="Gene3D" id="3.60.10.10">
    <property type="entry name" value="Endonuclease/exonuclease/phosphatase"/>
    <property type="match status" value="1"/>
</dbReference>
<reference evidence="2" key="1">
    <citation type="submission" date="2021-12" db="EMBL/GenBank/DDBJ databases">
        <authorList>
            <person name="Zaccaron A."/>
            <person name="Stergiopoulos I."/>
        </authorList>
    </citation>
    <scope>NUCLEOTIDE SEQUENCE</scope>
    <source>
        <strain evidence="2">Race5_Kim</strain>
    </source>
</reference>
<reference evidence="2" key="2">
    <citation type="journal article" date="2022" name="Microb. Genom.">
        <title>A chromosome-scale genome assembly of the tomato pathogen Cladosporium fulvum reveals a compartmentalized genome architecture and the presence of a dispensable chromosome.</title>
        <authorList>
            <person name="Zaccaron A.Z."/>
            <person name="Chen L.H."/>
            <person name="Samaras A."/>
            <person name="Stergiopoulos I."/>
        </authorList>
    </citation>
    <scope>NUCLEOTIDE SEQUENCE</scope>
    <source>
        <strain evidence="2">Race5_Kim</strain>
    </source>
</reference>
<proteinExistence type="predicted"/>